<dbReference type="GO" id="GO:0005634">
    <property type="term" value="C:nucleus"/>
    <property type="evidence" value="ECO:0007669"/>
    <property type="project" value="InterPro"/>
</dbReference>
<name>A0A2J6S888_HYAVF</name>
<dbReference type="GO" id="GO:0004842">
    <property type="term" value="F:ubiquitin-protein transferase activity"/>
    <property type="evidence" value="ECO:0007669"/>
    <property type="project" value="InterPro"/>
</dbReference>
<reference evidence="3 4" key="1">
    <citation type="submission" date="2016-04" db="EMBL/GenBank/DDBJ databases">
        <title>A degradative enzymes factory behind the ericoid mycorrhizal symbiosis.</title>
        <authorList>
            <consortium name="DOE Joint Genome Institute"/>
            <person name="Martino E."/>
            <person name="Morin E."/>
            <person name="Grelet G."/>
            <person name="Kuo A."/>
            <person name="Kohler A."/>
            <person name="Daghino S."/>
            <person name="Barry K."/>
            <person name="Choi C."/>
            <person name="Cichocki N."/>
            <person name="Clum A."/>
            <person name="Copeland A."/>
            <person name="Hainaut M."/>
            <person name="Haridas S."/>
            <person name="Labutti K."/>
            <person name="Lindquist E."/>
            <person name="Lipzen A."/>
            <person name="Khouja H.-R."/>
            <person name="Murat C."/>
            <person name="Ohm R."/>
            <person name="Olson A."/>
            <person name="Spatafora J."/>
            <person name="Veneault-Fourrey C."/>
            <person name="Henrissat B."/>
            <person name="Grigoriev I."/>
            <person name="Martin F."/>
            <person name="Perotto S."/>
        </authorList>
    </citation>
    <scope>NUCLEOTIDE SEQUENCE [LARGE SCALE GENOMIC DNA]</scope>
    <source>
        <strain evidence="3 4">F</strain>
    </source>
</reference>
<dbReference type="SMART" id="SM00184">
    <property type="entry name" value="RING"/>
    <property type="match status" value="1"/>
</dbReference>
<accession>A0A2J6S888</accession>
<dbReference type="InterPro" id="IPR037381">
    <property type="entry name" value="RFWD3"/>
</dbReference>
<evidence type="ECO:0000259" key="2">
    <source>
        <dbReference type="PROSITE" id="PS50089"/>
    </source>
</evidence>
<keyword evidence="1" id="KW-0863">Zinc-finger</keyword>
<evidence type="ECO:0000313" key="3">
    <source>
        <dbReference type="EMBL" id="PMD46974.1"/>
    </source>
</evidence>
<dbReference type="GO" id="GO:0008270">
    <property type="term" value="F:zinc ion binding"/>
    <property type="evidence" value="ECO:0007669"/>
    <property type="project" value="UniProtKB-KW"/>
</dbReference>
<organism evidence="3 4">
    <name type="scientific">Hyaloscypha variabilis (strain UAMH 11265 / GT02V1 / F)</name>
    <name type="common">Meliniomyces variabilis</name>
    <dbReference type="NCBI Taxonomy" id="1149755"/>
    <lineage>
        <taxon>Eukaryota</taxon>
        <taxon>Fungi</taxon>
        <taxon>Dikarya</taxon>
        <taxon>Ascomycota</taxon>
        <taxon>Pezizomycotina</taxon>
        <taxon>Leotiomycetes</taxon>
        <taxon>Helotiales</taxon>
        <taxon>Hyaloscyphaceae</taxon>
        <taxon>Hyaloscypha</taxon>
        <taxon>Hyaloscypha variabilis</taxon>
    </lineage>
</organism>
<dbReference type="EMBL" id="KZ613938">
    <property type="protein sequence ID" value="PMD46974.1"/>
    <property type="molecule type" value="Genomic_DNA"/>
</dbReference>
<dbReference type="PANTHER" id="PTHR16047">
    <property type="entry name" value="RFWD3 PROTEIN"/>
    <property type="match status" value="1"/>
</dbReference>
<protein>
    <recommendedName>
        <fullName evidence="2">RING-type domain-containing protein</fullName>
    </recommendedName>
</protein>
<dbReference type="Gene3D" id="3.30.40.10">
    <property type="entry name" value="Zinc/RING finger domain, C3HC4 (zinc finger)"/>
    <property type="match status" value="1"/>
</dbReference>
<keyword evidence="1" id="KW-0479">Metal-binding</keyword>
<proteinExistence type="predicted"/>
<dbReference type="Proteomes" id="UP000235786">
    <property type="component" value="Unassembled WGS sequence"/>
</dbReference>
<dbReference type="InterPro" id="IPR001841">
    <property type="entry name" value="Znf_RING"/>
</dbReference>
<dbReference type="Pfam" id="PF13639">
    <property type="entry name" value="zf-RING_2"/>
    <property type="match status" value="1"/>
</dbReference>
<keyword evidence="4" id="KW-1185">Reference proteome</keyword>
<sequence>MSLISIFYSPCGHNRDRLPLEDYFPSEDRFPSCAFPPKCHVVDRPCQECCDGQSTALLPEAREVEEAAFNRLKACTDKYFDDLSRKNEPLETELCSIAPDALSIVQVRQLHIVHHQLVEGILGFSWTLEEHNRADPLEEAIAKVPNELLSQLTMDERFIHLEILEQQFTSACFRYRHRHGPDIPNTGGLFQADDLIVSILSLMNVIRVQIQLLSIDLKHDEDDDTDTNGSETPIDFIDSISIHNRRAQAQPGGDYISEHCLRLFRNRLGDLQFNFGAMKNEFRSLVDPFWFWDNDNDEDGDYPWDDYADNQYFDRYPDGNFPQRGDPRAIDHELNVGEWTWTLEYYDDKKGASHDLVPVAIEDIPTEDRTCSICREEYPSEADTEDGDTPVKLPCGHIFGFACITTWLHNKSQARNCPTCRSDAVWFWED</sequence>
<gene>
    <name evidence="3" type="ORF">L207DRAFT_522440</name>
</gene>
<dbReference type="GO" id="GO:0016567">
    <property type="term" value="P:protein ubiquitination"/>
    <property type="evidence" value="ECO:0007669"/>
    <property type="project" value="InterPro"/>
</dbReference>
<evidence type="ECO:0000256" key="1">
    <source>
        <dbReference type="PROSITE-ProRule" id="PRU00175"/>
    </source>
</evidence>
<dbReference type="PROSITE" id="PS50089">
    <property type="entry name" value="ZF_RING_2"/>
    <property type="match status" value="1"/>
</dbReference>
<dbReference type="SUPFAM" id="SSF57850">
    <property type="entry name" value="RING/U-box"/>
    <property type="match status" value="1"/>
</dbReference>
<dbReference type="STRING" id="1149755.A0A2J6S888"/>
<dbReference type="PANTHER" id="PTHR16047:SF7">
    <property type="entry name" value="E3 UBIQUITIN-PROTEIN LIGASE RFWD3"/>
    <property type="match status" value="1"/>
</dbReference>
<dbReference type="InterPro" id="IPR013083">
    <property type="entry name" value="Znf_RING/FYVE/PHD"/>
</dbReference>
<dbReference type="OrthoDB" id="8062037at2759"/>
<evidence type="ECO:0000313" key="4">
    <source>
        <dbReference type="Proteomes" id="UP000235786"/>
    </source>
</evidence>
<dbReference type="GO" id="GO:0036297">
    <property type="term" value="P:interstrand cross-link repair"/>
    <property type="evidence" value="ECO:0007669"/>
    <property type="project" value="InterPro"/>
</dbReference>
<feature type="domain" description="RING-type" evidence="2">
    <location>
        <begin position="371"/>
        <end position="421"/>
    </location>
</feature>
<dbReference type="AlphaFoldDB" id="A0A2J6S888"/>
<keyword evidence="1" id="KW-0862">Zinc</keyword>